<evidence type="ECO:0000313" key="6">
    <source>
        <dbReference type="EMBL" id="MBF4162426.1"/>
    </source>
</evidence>
<keyword evidence="2 4" id="KW-0238">DNA-binding</keyword>
<dbReference type="RefSeq" id="WP_194503682.1">
    <property type="nucleotide sequence ID" value="NZ_JADIVZ010000005.1"/>
</dbReference>
<name>A0A930Y7W6_9ACTN</name>
<evidence type="ECO:0000256" key="3">
    <source>
        <dbReference type="ARBA" id="ARBA00023163"/>
    </source>
</evidence>
<dbReference type="GO" id="GO:0000976">
    <property type="term" value="F:transcription cis-regulatory region binding"/>
    <property type="evidence" value="ECO:0007669"/>
    <property type="project" value="TreeGrafter"/>
</dbReference>
<evidence type="ECO:0000256" key="2">
    <source>
        <dbReference type="ARBA" id="ARBA00023125"/>
    </source>
</evidence>
<dbReference type="GO" id="GO:0003700">
    <property type="term" value="F:DNA-binding transcription factor activity"/>
    <property type="evidence" value="ECO:0007669"/>
    <property type="project" value="TreeGrafter"/>
</dbReference>
<dbReference type="InterPro" id="IPR001647">
    <property type="entry name" value="HTH_TetR"/>
</dbReference>
<dbReference type="PANTHER" id="PTHR30055">
    <property type="entry name" value="HTH-TYPE TRANSCRIPTIONAL REGULATOR RUTR"/>
    <property type="match status" value="1"/>
</dbReference>
<dbReference type="EMBL" id="JADIVZ010000005">
    <property type="protein sequence ID" value="MBF4162426.1"/>
    <property type="molecule type" value="Genomic_DNA"/>
</dbReference>
<dbReference type="InterPro" id="IPR050109">
    <property type="entry name" value="HTH-type_TetR-like_transc_reg"/>
</dbReference>
<dbReference type="AlphaFoldDB" id="A0A930Y7W6"/>
<evidence type="ECO:0000313" key="7">
    <source>
        <dbReference type="Proteomes" id="UP000656804"/>
    </source>
</evidence>
<feature type="DNA-binding region" description="H-T-H motif" evidence="4">
    <location>
        <begin position="33"/>
        <end position="52"/>
    </location>
</feature>
<organism evidence="6 7">
    <name type="scientific">Nocardioides acrostichi</name>
    <dbReference type="NCBI Taxonomy" id="2784339"/>
    <lineage>
        <taxon>Bacteria</taxon>
        <taxon>Bacillati</taxon>
        <taxon>Actinomycetota</taxon>
        <taxon>Actinomycetes</taxon>
        <taxon>Propionibacteriales</taxon>
        <taxon>Nocardioidaceae</taxon>
        <taxon>Nocardioides</taxon>
    </lineage>
</organism>
<reference evidence="6" key="1">
    <citation type="submission" date="2020-11" db="EMBL/GenBank/DDBJ databases">
        <title>Nocardioides sp. CBS4Y-1, whole genome shotgun sequence.</title>
        <authorList>
            <person name="Tuo L."/>
        </authorList>
    </citation>
    <scope>NUCLEOTIDE SEQUENCE</scope>
    <source>
        <strain evidence="6">CBS4Y-1</strain>
    </source>
</reference>
<accession>A0A930Y7W6</accession>
<dbReference type="Gene3D" id="1.10.357.10">
    <property type="entry name" value="Tetracycline Repressor, domain 2"/>
    <property type="match status" value="1"/>
</dbReference>
<keyword evidence="1" id="KW-0805">Transcription regulation</keyword>
<dbReference type="PANTHER" id="PTHR30055:SF234">
    <property type="entry name" value="HTH-TYPE TRANSCRIPTIONAL REGULATOR BETI"/>
    <property type="match status" value="1"/>
</dbReference>
<dbReference type="PROSITE" id="PS50977">
    <property type="entry name" value="HTH_TETR_2"/>
    <property type="match status" value="1"/>
</dbReference>
<evidence type="ECO:0000256" key="1">
    <source>
        <dbReference type="ARBA" id="ARBA00023015"/>
    </source>
</evidence>
<dbReference type="InterPro" id="IPR009057">
    <property type="entry name" value="Homeodomain-like_sf"/>
</dbReference>
<evidence type="ECO:0000259" key="5">
    <source>
        <dbReference type="PROSITE" id="PS50977"/>
    </source>
</evidence>
<dbReference type="Proteomes" id="UP000656804">
    <property type="component" value="Unassembled WGS sequence"/>
</dbReference>
<protein>
    <submittedName>
        <fullName evidence="6">TetR/AcrR family transcriptional regulator</fullName>
    </submittedName>
</protein>
<keyword evidence="3" id="KW-0804">Transcription</keyword>
<keyword evidence="7" id="KW-1185">Reference proteome</keyword>
<feature type="domain" description="HTH tetR-type" evidence="5">
    <location>
        <begin position="11"/>
        <end position="70"/>
    </location>
</feature>
<evidence type="ECO:0000256" key="4">
    <source>
        <dbReference type="PROSITE-ProRule" id="PRU00335"/>
    </source>
</evidence>
<sequence length="206" mass="22879">MPPRARPLSPDDRLDQLVDVTLLLLREHGRAVTTKQIAEAAGVAEGTIFRVVDTKEELVDRAISRAFTPGAVVERLEEIDPTKPLRQRLVLMTSILQQRYRATFDLMRKVGLVKPPVHDSPEAELWRARLAELMVRVVGRDAERLTVPPQEFCHRLRLLAFAGAHPHISDGHYLEAEAVVDTVLGGLLAPFARSETVAITQDAACS</sequence>
<dbReference type="Pfam" id="PF00440">
    <property type="entry name" value="TetR_N"/>
    <property type="match status" value="1"/>
</dbReference>
<dbReference type="SUPFAM" id="SSF46689">
    <property type="entry name" value="Homeodomain-like"/>
    <property type="match status" value="1"/>
</dbReference>
<comment type="caution">
    <text evidence="6">The sequence shown here is derived from an EMBL/GenBank/DDBJ whole genome shotgun (WGS) entry which is preliminary data.</text>
</comment>
<gene>
    <name evidence="6" type="ORF">ISG29_12055</name>
</gene>
<proteinExistence type="predicted"/>